<protein>
    <recommendedName>
        <fullName evidence="3">Htaa domain-containing protein</fullName>
    </recommendedName>
</protein>
<dbReference type="EMBL" id="JAVDUI010000001">
    <property type="protein sequence ID" value="MDR6891515.1"/>
    <property type="molecule type" value="Genomic_DNA"/>
</dbReference>
<dbReference type="PROSITE" id="PS51318">
    <property type="entry name" value="TAT"/>
    <property type="match status" value="1"/>
</dbReference>
<reference evidence="1" key="1">
    <citation type="submission" date="2023-07" db="EMBL/GenBank/DDBJ databases">
        <title>Sequencing the genomes of 1000 actinobacteria strains.</title>
        <authorList>
            <person name="Klenk H.-P."/>
        </authorList>
    </citation>
    <scope>NUCLEOTIDE SEQUENCE</scope>
    <source>
        <strain evidence="1">DSM 13988</strain>
    </source>
</reference>
<organism evidence="1 2">
    <name type="scientific">Falsarthrobacter nasiphocae</name>
    <dbReference type="NCBI Taxonomy" id="189863"/>
    <lineage>
        <taxon>Bacteria</taxon>
        <taxon>Bacillati</taxon>
        <taxon>Actinomycetota</taxon>
        <taxon>Actinomycetes</taxon>
        <taxon>Micrococcales</taxon>
        <taxon>Micrococcaceae</taxon>
        <taxon>Falsarthrobacter</taxon>
    </lineage>
</organism>
<evidence type="ECO:0008006" key="3">
    <source>
        <dbReference type="Google" id="ProtNLM"/>
    </source>
</evidence>
<dbReference type="Proteomes" id="UP001247307">
    <property type="component" value="Unassembled WGS sequence"/>
</dbReference>
<sequence>MVLPADIESSASASPRPALGRRRVLTAAAWSAPVVAIAGAAPSTAASVPAREISIAMGAFAQVVDTQRDNPDATILGVTSYGSGTVDPTGTLSSSTGFSAKGSGTFTPGGSVPPGPDGGTNGGVGFFFSAPRFTDTGEFVPGTSTLEAGAVVSMVVRAAFAPGEAYEPLLWRDGASTLISAQPSGGTALREGLNGVPFTAMRANSALTDDSWTGTVLVTTTGAVTVTGPESPYVQLLASHVPVYWQEHGPTSVTVTLSVQSGTVTTDAVPYAPTTHSLAGLRAEATL</sequence>
<keyword evidence="2" id="KW-1185">Reference proteome</keyword>
<name>A0AAE3YG24_9MICC</name>
<gene>
    <name evidence="1" type="ORF">J2S35_000455</name>
</gene>
<dbReference type="AlphaFoldDB" id="A0AAE3YG24"/>
<evidence type="ECO:0000313" key="1">
    <source>
        <dbReference type="EMBL" id="MDR6891515.1"/>
    </source>
</evidence>
<accession>A0AAE3YG24</accession>
<comment type="caution">
    <text evidence="1">The sequence shown here is derived from an EMBL/GenBank/DDBJ whole genome shotgun (WGS) entry which is preliminary data.</text>
</comment>
<proteinExistence type="predicted"/>
<dbReference type="RefSeq" id="WP_309849387.1">
    <property type="nucleotide sequence ID" value="NZ_BAAAIU010000024.1"/>
</dbReference>
<dbReference type="InterPro" id="IPR006311">
    <property type="entry name" value="TAT_signal"/>
</dbReference>
<evidence type="ECO:0000313" key="2">
    <source>
        <dbReference type="Proteomes" id="UP001247307"/>
    </source>
</evidence>